<protein>
    <recommendedName>
        <fullName evidence="2">N-acetylglucosaminylphosphatidylinositol deacetylase</fullName>
        <ecNumber evidence="2">3.5.1.89</ecNumber>
    </recommendedName>
</protein>
<dbReference type="Pfam" id="PF02585">
    <property type="entry name" value="PIG-L"/>
    <property type="match status" value="1"/>
</dbReference>
<comment type="caution">
    <text evidence="3">The sequence shown here is derived from an EMBL/GenBank/DDBJ whole genome shotgun (WGS) entry which is preliminary data.</text>
</comment>
<comment type="similarity">
    <text evidence="1">Belongs to the PIGL family.</text>
</comment>
<dbReference type="EC" id="3.5.1.89" evidence="2"/>
<dbReference type="InterPro" id="IPR024078">
    <property type="entry name" value="LmbE-like_dom_sf"/>
</dbReference>
<dbReference type="AlphaFoldDB" id="A0A9P4YQB8"/>
<proteinExistence type="inferred from homology"/>
<accession>A0A9P4YQB8</accession>
<evidence type="ECO:0000313" key="3">
    <source>
        <dbReference type="EMBL" id="KAF4119773.1"/>
    </source>
</evidence>
<dbReference type="Gene3D" id="3.40.50.10320">
    <property type="entry name" value="LmbE-like"/>
    <property type="match status" value="2"/>
</dbReference>
<dbReference type="PANTHER" id="PTHR12993">
    <property type="entry name" value="N-ACETYLGLUCOSAMINYL-PHOSPHATIDYLINOSITOL DE-N-ACETYLASE-RELATED"/>
    <property type="match status" value="1"/>
</dbReference>
<sequence length="259" mass="28065">MGLQVAALTTLVLAVLLSRLYVYLSRTMRSSVPMLRNKRICLLIAHPDDEAMFFAPTVLALTRPDTGNHVKILCLSTGTGRWPETKIVDILSQSLAPHIAGGRRTAGGATQPRTNVDVLITFDGEGISSHPNHTSLYHGARAFLAALTDDSTAAGCTCPVDLYTLTSVGFARKYSSLLDIFTSGLLLLRGADSGAGAGDGHRDNLLFVNKLVGPDGDAALPTAWKAMTEAHASQMRWFRYGWIVLSRYMVINHLKRETV</sequence>
<gene>
    <name evidence="3" type="ORF">GMORB2_4439</name>
</gene>
<dbReference type="Proteomes" id="UP000749293">
    <property type="component" value="Unassembled WGS sequence"/>
</dbReference>
<name>A0A9P4YQB8_9HYPO</name>
<evidence type="ECO:0000256" key="2">
    <source>
        <dbReference type="ARBA" id="ARBA00012176"/>
    </source>
</evidence>
<dbReference type="GeneID" id="55970667"/>
<dbReference type="GO" id="GO:0005783">
    <property type="term" value="C:endoplasmic reticulum"/>
    <property type="evidence" value="ECO:0007669"/>
    <property type="project" value="TreeGrafter"/>
</dbReference>
<keyword evidence="4" id="KW-1185">Reference proteome</keyword>
<dbReference type="InterPro" id="IPR003737">
    <property type="entry name" value="GlcNAc_PI_deacetylase-related"/>
</dbReference>
<dbReference type="SUPFAM" id="SSF102588">
    <property type="entry name" value="LmbE-like"/>
    <property type="match status" value="1"/>
</dbReference>
<dbReference type="RefSeq" id="XP_035318425.1">
    <property type="nucleotide sequence ID" value="XM_035466414.1"/>
</dbReference>
<reference evidence="3" key="1">
    <citation type="submission" date="2020-03" db="EMBL/GenBank/DDBJ databases">
        <title>Site-based positive gene gene selection in Geosmithia morbida across the United States reveals a broad range of putative effectors and factors for local host and environmental adapation.</title>
        <authorList>
            <person name="Onufrak A."/>
            <person name="Murdoch R.W."/>
            <person name="Gazis R."/>
            <person name="Huff M."/>
            <person name="Staton M."/>
            <person name="Klingeman W."/>
            <person name="Hadziabdic D."/>
        </authorList>
    </citation>
    <scope>NUCLEOTIDE SEQUENCE</scope>
    <source>
        <strain evidence="3">1262</strain>
    </source>
</reference>
<dbReference type="OrthoDB" id="440160at2759"/>
<dbReference type="PANTHER" id="PTHR12993:SF11">
    <property type="entry name" value="N-ACETYLGLUCOSAMINYL-PHOSPHATIDYLINOSITOL DE-N-ACETYLASE"/>
    <property type="match status" value="1"/>
</dbReference>
<dbReference type="GO" id="GO:0000225">
    <property type="term" value="F:N-acetylglucosaminylphosphatidylinositol deacetylase activity"/>
    <property type="evidence" value="ECO:0007669"/>
    <property type="project" value="UniProtKB-EC"/>
</dbReference>
<organism evidence="3 4">
    <name type="scientific">Geosmithia morbida</name>
    <dbReference type="NCBI Taxonomy" id="1094350"/>
    <lineage>
        <taxon>Eukaryota</taxon>
        <taxon>Fungi</taxon>
        <taxon>Dikarya</taxon>
        <taxon>Ascomycota</taxon>
        <taxon>Pezizomycotina</taxon>
        <taxon>Sordariomycetes</taxon>
        <taxon>Hypocreomycetidae</taxon>
        <taxon>Hypocreales</taxon>
        <taxon>Bionectriaceae</taxon>
        <taxon>Geosmithia</taxon>
    </lineage>
</organism>
<evidence type="ECO:0000256" key="1">
    <source>
        <dbReference type="ARBA" id="ARBA00006066"/>
    </source>
</evidence>
<dbReference type="EMBL" id="JAANYQ010000021">
    <property type="protein sequence ID" value="KAF4119773.1"/>
    <property type="molecule type" value="Genomic_DNA"/>
</dbReference>
<evidence type="ECO:0000313" key="4">
    <source>
        <dbReference type="Proteomes" id="UP000749293"/>
    </source>
</evidence>